<dbReference type="CDD" id="cd21455">
    <property type="entry name" value="DLC-like_DYNLT1_DYNLT3"/>
    <property type="match status" value="1"/>
</dbReference>
<dbReference type="KEGG" id="aaf:AURANDRAFT_29594"/>
<dbReference type="GO" id="GO:0045505">
    <property type="term" value="F:dynein intermediate chain binding"/>
    <property type="evidence" value="ECO:0007669"/>
    <property type="project" value="TreeGrafter"/>
</dbReference>
<keyword evidence="2" id="KW-1185">Reference proteome</keyword>
<dbReference type="GO" id="GO:0007018">
    <property type="term" value="P:microtubule-based movement"/>
    <property type="evidence" value="ECO:0007669"/>
    <property type="project" value="TreeGrafter"/>
</dbReference>
<accession>A0ABR1GAL4</accession>
<dbReference type="GO" id="GO:0005737">
    <property type="term" value="C:cytoplasm"/>
    <property type="evidence" value="ECO:0007669"/>
    <property type="project" value="TreeGrafter"/>
</dbReference>
<comment type="caution">
    <text evidence="1">The sequence shown here is derived from an EMBL/GenBank/DDBJ whole genome shotgun (WGS) entry which is preliminary data.</text>
</comment>
<dbReference type="PANTHER" id="PTHR21255:SF4">
    <property type="entry name" value="DYNEIN LIGHT CHAIN TCTEX-TYPE"/>
    <property type="match status" value="1"/>
</dbReference>
<proteinExistence type="predicted"/>
<dbReference type="GO" id="GO:0005868">
    <property type="term" value="C:cytoplasmic dynein complex"/>
    <property type="evidence" value="ECO:0007669"/>
    <property type="project" value="TreeGrafter"/>
</dbReference>
<protein>
    <submittedName>
        <fullName evidence="1">Dynein light chain</fullName>
    </submittedName>
</protein>
<dbReference type="EMBL" id="JBBJCI010000037">
    <property type="protein sequence ID" value="KAK7250376.1"/>
    <property type="molecule type" value="Genomic_DNA"/>
</dbReference>
<evidence type="ECO:0000313" key="1">
    <source>
        <dbReference type="EMBL" id="KAK7250376.1"/>
    </source>
</evidence>
<dbReference type="InterPro" id="IPR038586">
    <property type="entry name" value="Tctex-1-like_sf"/>
</dbReference>
<organism evidence="1 2">
    <name type="scientific">Aureococcus anophagefferens</name>
    <name type="common">Harmful bloom alga</name>
    <dbReference type="NCBI Taxonomy" id="44056"/>
    <lineage>
        <taxon>Eukaryota</taxon>
        <taxon>Sar</taxon>
        <taxon>Stramenopiles</taxon>
        <taxon>Ochrophyta</taxon>
        <taxon>Pelagophyceae</taxon>
        <taxon>Pelagomonadales</taxon>
        <taxon>Pelagomonadaceae</taxon>
        <taxon>Aureococcus</taxon>
    </lineage>
</organism>
<dbReference type="Gene3D" id="3.30.1140.40">
    <property type="entry name" value="Tctex-1"/>
    <property type="match status" value="1"/>
</dbReference>
<gene>
    <name evidence="1" type="ORF">SO694_00007534</name>
</gene>
<dbReference type="Pfam" id="PF03645">
    <property type="entry name" value="Tctex-1"/>
    <property type="match status" value="1"/>
</dbReference>
<evidence type="ECO:0000313" key="2">
    <source>
        <dbReference type="Proteomes" id="UP001363151"/>
    </source>
</evidence>
<dbReference type="InterPro" id="IPR005334">
    <property type="entry name" value="Tctex-1-like"/>
</dbReference>
<dbReference type="PANTHER" id="PTHR21255">
    <property type="entry name" value="T-COMPLEX-ASSOCIATED-TESTIS-EXPRESSED 1/ DYNEIN LIGHT CHAIN"/>
    <property type="match status" value="1"/>
</dbReference>
<name>A0ABR1GAL4_AURAN</name>
<sequence>MDEDQFPQEDIENLVKNAISACLSEFQYQAKLVNNKIHAIVDACLKELQTLNRPFKYIVTCIIMQKNGAGLDTGAALFWDNAKDGLVCIPWENSQMSVVVTVFGTALNVDNLAELD</sequence>
<dbReference type="Proteomes" id="UP001363151">
    <property type="component" value="Unassembled WGS sequence"/>
</dbReference>
<reference evidence="1 2" key="1">
    <citation type="submission" date="2024-03" db="EMBL/GenBank/DDBJ databases">
        <title>Aureococcus anophagefferens CCMP1851 and Kratosvirus quantuckense: Draft genome of a second virus-susceptible host strain in the model system.</title>
        <authorList>
            <person name="Chase E."/>
            <person name="Truchon A.R."/>
            <person name="Schepens W."/>
            <person name="Wilhelm S.W."/>
        </authorList>
    </citation>
    <scope>NUCLEOTIDE SEQUENCE [LARGE SCALE GENOMIC DNA]</scope>
    <source>
        <strain evidence="1 2">CCMP1851</strain>
    </source>
</reference>